<gene>
    <name evidence="6" type="ORF">Pla123a_13540</name>
</gene>
<dbReference type="AlphaFoldDB" id="A0A5C5YUR5"/>
<dbReference type="InterPro" id="IPR039425">
    <property type="entry name" value="RNA_pol_sigma-70-like"/>
</dbReference>
<evidence type="ECO:0000256" key="2">
    <source>
        <dbReference type="ARBA" id="ARBA00023015"/>
    </source>
</evidence>
<evidence type="ECO:0000313" key="7">
    <source>
        <dbReference type="Proteomes" id="UP000318478"/>
    </source>
</evidence>
<dbReference type="PANTHER" id="PTHR43133:SF51">
    <property type="entry name" value="RNA POLYMERASE SIGMA FACTOR"/>
    <property type="match status" value="1"/>
</dbReference>
<dbReference type="GO" id="GO:0003677">
    <property type="term" value="F:DNA binding"/>
    <property type="evidence" value="ECO:0007669"/>
    <property type="project" value="InterPro"/>
</dbReference>
<dbReference type="InterPro" id="IPR036388">
    <property type="entry name" value="WH-like_DNA-bd_sf"/>
</dbReference>
<dbReference type="CDD" id="cd06171">
    <property type="entry name" value="Sigma70_r4"/>
    <property type="match status" value="1"/>
</dbReference>
<dbReference type="Gene3D" id="1.10.1740.10">
    <property type="match status" value="1"/>
</dbReference>
<dbReference type="InterPro" id="IPR013325">
    <property type="entry name" value="RNA_pol_sigma_r2"/>
</dbReference>
<evidence type="ECO:0000256" key="1">
    <source>
        <dbReference type="ARBA" id="ARBA00010641"/>
    </source>
</evidence>
<dbReference type="GO" id="GO:0006352">
    <property type="term" value="P:DNA-templated transcription initiation"/>
    <property type="evidence" value="ECO:0007669"/>
    <property type="project" value="InterPro"/>
</dbReference>
<organism evidence="6 7">
    <name type="scientific">Posidoniimonas polymericola</name>
    <dbReference type="NCBI Taxonomy" id="2528002"/>
    <lineage>
        <taxon>Bacteria</taxon>
        <taxon>Pseudomonadati</taxon>
        <taxon>Planctomycetota</taxon>
        <taxon>Planctomycetia</taxon>
        <taxon>Pirellulales</taxon>
        <taxon>Lacipirellulaceae</taxon>
        <taxon>Posidoniimonas</taxon>
    </lineage>
</organism>
<evidence type="ECO:0000256" key="3">
    <source>
        <dbReference type="ARBA" id="ARBA00023082"/>
    </source>
</evidence>
<dbReference type="RefSeq" id="WP_146585117.1">
    <property type="nucleotide sequence ID" value="NZ_SJPO01000002.1"/>
</dbReference>
<feature type="domain" description="RNA polymerase sigma factor 70 region 4 type 2" evidence="5">
    <location>
        <begin position="147"/>
        <end position="199"/>
    </location>
</feature>
<name>A0A5C5YUR5_9BACT</name>
<keyword evidence="7" id="KW-1185">Reference proteome</keyword>
<dbReference type="Proteomes" id="UP000318478">
    <property type="component" value="Unassembled WGS sequence"/>
</dbReference>
<keyword evidence="4" id="KW-0804">Transcription</keyword>
<accession>A0A5C5YUR5</accession>
<dbReference type="Gene3D" id="1.10.10.10">
    <property type="entry name" value="Winged helix-like DNA-binding domain superfamily/Winged helix DNA-binding domain"/>
    <property type="match status" value="1"/>
</dbReference>
<comment type="similarity">
    <text evidence="1">Belongs to the sigma-70 factor family. ECF subfamily.</text>
</comment>
<sequence length="209" mass="23265">MNSSGAPNPSGKQSSRTWDELLIAARNGDDDALGAICQRLYGYLLVVARRGIGSDLAAKVGASDVVQQSMMEAHQDFARFDGANEEEFRAWIGLLLQRNLQDVGRRYRGAARRDIGREIGIDSRQTLPIASSEPNASRIARRRETDEELARAVEGLPPRQRQIVELRHRDNIPYDQIAAQLATTEEAARKLYSRAVIKLRQKLIPTDGS</sequence>
<proteinExistence type="inferred from homology"/>
<dbReference type="EMBL" id="SJPO01000002">
    <property type="protein sequence ID" value="TWT78561.1"/>
    <property type="molecule type" value="Genomic_DNA"/>
</dbReference>
<keyword evidence="2" id="KW-0805">Transcription regulation</keyword>
<dbReference type="InterPro" id="IPR013249">
    <property type="entry name" value="RNA_pol_sigma70_r4_t2"/>
</dbReference>
<dbReference type="SUPFAM" id="SSF88946">
    <property type="entry name" value="Sigma2 domain of RNA polymerase sigma factors"/>
    <property type="match status" value="1"/>
</dbReference>
<dbReference type="InterPro" id="IPR014284">
    <property type="entry name" value="RNA_pol_sigma-70_dom"/>
</dbReference>
<evidence type="ECO:0000256" key="4">
    <source>
        <dbReference type="ARBA" id="ARBA00023163"/>
    </source>
</evidence>
<dbReference type="SUPFAM" id="SSF88659">
    <property type="entry name" value="Sigma3 and sigma4 domains of RNA polymerase sigma factors"/>
    <property type="match status" value="1"/>
</dbReference>
<reference evidence="6 7" key="1">
    <citation type="submission" date="2019-02" db="EMBL/GenBank/DDBJ databases">
        <title>Deep-cultivation of Planctomycetes and their phenomic and genomic characterization uncovers novel biology.</title>
        <authorList>
            <person name="Wiegand S."/>
            <person name="Jogler M."/>
            <person name="Boedeker C."/>
            <person name="Pinto D."/>
            <person name="Vollmers J."/>
            <person name="Rivas-Marin E."/>
            <person name="Kohn T."/>
            <person name="Peeters S.H."/>
            <person name="Heuer A."/>
            <person name="Rast P."/>
            <person name="Oberbeckmann S."/>
            <person name="Bunk B."/>
            <person name="Jeske O."/>
            <person name="Meyerdierks A."/>
            <person name="Storesund J.E."/>
            <person name="Kallscheuer N."/>
            <person name="Luecker S."/>
            <person name="Lage O.M."/>
            <person name="Pohl T."/>
            <person name="Merkel B.J."/>
            <person name="Hornburger P."/>
            <person name="Mueller R.-W."/>
            <person name="Bruemmer F."/>
            <person name="Labrenz M."/>
            <person name="Spormann A.M."/>
            <person name="Op Den Camp H."/>
            <person name="Overmann J."/>
            <person name="Amann R."/>
            <person name="Jetten M.S.M."/>
            <person name="Mascher T."/>
            <person name="Medema M.H."/>
            <person name="Devos D.P."/>
            <person name="Kaster A.-K."/>
            <person name="Ovreas L."/>
            <person name="Rohde M."/>
            <person name="Galperin M.Y."/>
            <person name="Jogler C."/>
        </authorList>
    </citation>
    <scope>NUCLEOTIDE SEQUENCE [LARGE SCALE GENOMIC DNA]</scope>
    <source>
        <strain evidence="6 7">Pla123a</strain>
    </source>
</reference>
<dbReference type="GO" id="GO:0016987">
    <property type="term" value="F:sigma factor activity"/>
    <property type="evidence" value="ECO:0007669"/>
    <property type="project" value="UniProtKB-KW"/>
</dbReference>
<keyword evidence="3" id="KW-0731">Sigma factor</keyword>
<dbReference type="PANTHER" id="PTHR43133">
    <property type="entry name" value="RNA POLYMERASE ECF-TYPE SIGMA FACTO"/>
    <property type="match status" value="1"/>
</dbReference>
<dbReference type="InterPro" id="IPR013324">
    <property type="entry name" value="RNA_pol_sigma_r3/r4-like"/>
</dbReference>
<evidence type="ECO:0000259" key="5">
    <source>
        <dbReference type="Pfam" id="PF08281"/>
    </source>
</evidence>
<comment type="caution">
    <text evidence="6">The sequence shown here is derived from an EMBL/GenBank/DDBJ whole genome shotgun (WGS) entry which is preliminary data.</text>
</comment>
<evidence type="ECO:0000313" key="6">
    <source>
        <dbReference type="EMBL" id="TWT78561.1"/>
    </source>
</evidence>
<dbReference type="Pfam" id="PF08281">
    <property type="entry name" value="Sigma70_r4_2"/>
    <property type="match status" value="1"/>
</dbReference>
<dbReference type="OrthoDB" id="265297at2"/>
<dbReference type="NCBIfam" id="TIGR02937">
    <property type="entry name" value="sigma70-ECF"/>
    <property type="match status" value="1"/>
</dbReference>
<protein>
    <submittedName>
        <fullName evidence="6">RNA polymerase sigma factor</fullName>
    </submittedName>
</protein>